<dbReference type="AlphaFoldDB" id="A0A2U9SD52"/>
<dbReference type="GO" id="GO:0003676">
    <property type="term" value="F:nucleic acid binding"/>
    <property type="evidence" value="ECO:0007669"/>
    <property type="project" value="InterPro"/>
</dbReference>
<dbReference type="InterPro" id="IPR003615">
    <property type="entry name" value="HNH_nuc"/>
</dbReference>
<gene>
    <name evidence="2" type="ORF">DM194_14900</name>
</gene>
<dbReference type="Proteomes" id="UP000249605">
    <property type="component" value="Plasmid unnamed1"/>
</dbReference>
<proteinExistence type="predicted"/>
<evidence type="ECO:0000313" key="3">
    <source>
        <dbReference type="Proteomes" id="UP000249605"/>
    </source>
</evidence>
<keyword evidence="3" id="KW-1185">Reference proteome</keyword>
<sequence length="284" mass="32304">MPLLYYWRGDNYARDLDFGTAYHLNQANPLLHEIDLGDSLWAFTRRRDGVYVLVAELVASAKTLNPKGYRYGPYRLWGDLRRSRYFQADGQPDVTMQIRSLSIRAGGDVLGRAFQGHSAVRRISEADHQLLAAYATKLPREPRARLVPEERLEALLLAGDEEAVAVLIRDEEPGLAEERRRYLTTEAVRRDRQHVEALRDLYDGRCQICEWAPRARYGADICEGHHVRWLSRGGDDALTNMVLICPNHHRAIHRVDAPFDFAAGGFLTADGIECLSLNRHEISA</sequence>
<accession>A0A2U9SD52</accession>
<feature type="domain" description="HNH" evidence="1">
    <location>
        <begin position="206"/>
        <end position="253"/>
    </location>
</feature>
<dbReference type="RefSeq" id="WP_111068349.1">
    <property type="nucleotide sequence ID" value="NZ_CP029830.1"/>
</dbReference>
<dbReference type="InterPro" id="IPR002711">
    <property type="entry name" value="HNH"/>
</dbReference>
<dbReference type="Gene3D" id="1.10.30.50">
    <property type="match status" value="1"/>
</dbReference>
<keyword evidence="2" id="KW-0614">Plasmid</keyword>
<dbReference type="CDD" id="cd00085">
    <property type="entry name" value="HNHc"/>
    <property type="match status" value="1"/>
</dbReference>
<dbReference type="EMBL" id="CP029830">
    <property type="protein sequence ID" value="AWU95589.1"/>
    <property type="molecule type" value="Genomic_DNA"/>
</dbReference>
<evidence type="ECO:0000313" key="2">
    <source>
        <dbReference type="EMBL" id="AWU95589.1"/>
    </source>
</evidence>
<dbReference type="Pfam" id="PF01844">
    <property type="entry name" value="HNH"/>
    <property type="match status" value="1"/>
</dbReference>
<name>A0A2U9SD52_9PROT</name>
<dbReference type="GO" id="GO:0004519">
    <property type="term" value="F:endonuclease activity"/>
    <property type="evidence" value="ECO:0007669"/>
    <property type="project" value="InterPro"/>
</dbReference>
<reference evidence="2 3" key="1">
    <citation type="submission" date="2018-06" db="EMBL/GenBank/DDBJ databases">
        <title>Complete genome sequencing of Azospirillum sp. M2T2B2.</title>
        <authorList>
            <person name="Heo J."/>
            <person name="Kim S.-J."/>
            <person name="Kwon S.-W."/>
            <person name="Anandham R."/>
        </authorList>
    </citation>
    <scope>NUCLEOTIDE SEQUENCE [LARGE SCALE GENOMIC DNA]</scope>
    <source>
        <strain evidence="2 3">M2T2B2</strain>
        <plasmid evidence="2 3">unnamed1</plasmid>
    </source>
</reference>
<dbReference type="GO" id="GO:0008270">
    <property type="term" value="F:zinc ion binding"/>
    <property type="evidence" value="ECO:0007669"/>
    <property type="project" value="InterPro"/>
</dbReference>
<evidence type="ECO:0000259" key="1">
    <source>
        <dbReference type="Pfam" id="PF01844"/>
    </source>
</evidence>
<dbReference type="OrthoDB" id="7220022at2"/>
<organism evidence="2 3">
    <name type="scientific">Azospirillum ramasamyi</name>
    <dbReference type="NCBI Taxonomy" id="682998"/>
    <lineage>
        <taxon>Bacteria</taxon>
        <taxon>Pseudomonadati</taxon>
        <taxon>Pseudomonadota</taxon>
        <taxon>Alphaproteobacteria</taxon>
        <taxon>Rhodospirillales</taxon>
        <taxon>Azospirillaceae</taxon>
        <taxon>Azospirillum</taxon>
    </lineage>
</organism>
<geneLocation type="plasmid" evidence="2 3">
    <name>unnamed1</name>
</geneLocation>
<dbReference type="KEGG" id="azm:DM194_14900"/>
<protein>
    <recommendedName>
        <fullName evidence="1">HNH domain-containing protein</fullName>
    </recommendedName>
</protein>